<feature type="transmembrane region" description="Helical" evidence="1">
    <location>
        <begin position="12"/>
        <end position="30"/>
    </location>
</feature>
<geneLocation type="plasmid" evidence="2 3">
    <name>unnamed1</name>
</geneLocation>
<evidence type="ECO:0000313" key="3">
    <source>
        <dbReference type="Proteomes" id="UP000515511"/>
    </source>
</evidence>
<feature type="transmembrane region" description="Helical" evidence="1">
    <location>
        <begin position="82"/>
        <end position="101"/>
    </location>
</feature>
<feature type="transmembrane region" description="Helical" evidence="1">
    <location>
        <begin position="146"/>
        <end position="163"/>
    </location>
</feature>
<feature type="transmembrane region" description="Helical" evidence="1">
    <location>
        <begin position="121"/>
        <end position="139"/>
    </location>
</feature>
<accession>A0A7G6YHJ9</accession>
<proteinExistence type="predicted"/>
<feature type="transmembrane region" description="Helical" evidence="1">
    <location>
        <begin position="200"/>
        <end position="219"/>
    </location>
</feature>
<reference evidence="3" key="1">
    <citation type="submission" date="2019-09" db="EMBL/GenBank/DDBJ databases">
        <title>Antimicrobial potential of Antarctic Bacteria.</title>
        <authorList>
            <person name="Benaud N."/>
            <person name="Edwards R.J."/>
            <person name="Ferrari B.C."/>
        </authorList>
    </citation>
    <scope>NUCLEOTIDE SEQUENCE [LARGE SCALE GENOMIC DNA]</scope>
    <source>
        <strain evidence="3">INR9</strain>
        <plasmid evidence="3">unnamed1</plasmid>
    </source>
</reference>
<evidence type="ECO:0000313" key="2">
    <source>
        <dbReference type="EMBL" id="QNE37964.1"/>
    </source>
</evidence>
<keyword evidence="1" id="KW-0812">Transmembrane</keyword>
<keyword evidence="2" id="KW-0614">Plasmid</keyword>
<feature type="transmembrane region" description="Helical" evidence="1">
    <location>
        <begin position="50"/>
        <end position="70"/>
    </location>
</feature>
<name>A0A7G6YHJ9_9MICO</name>
<organism evidence="2 3">
    <name type="scientific">Leifsonia shinshuensis</name>
    <dbReference type="NCBI Taxonomy" id="150026"/>
    <lineage>
        <taxon>Bacteria</taxon>
        <taxon>Bacillati</taxon>
        <taxon>Actinomycetota</taxon>
        <taxon>Actinomycetes</taxon>
        <taxon>Micrococcales</taxon>
        <taxon>Microbacteriaceae</taxon>
        <taxon>Leifsonia</taxon>
    </lineage>
</organism>
<dbReference type="Proteomes" id="UP000515511">
    <property type="component" value="Plasmid unnamed1"/>
</dbReference>
<protein>
    <submittedName>
        <fullName evidence="2">Uncharacterized protein</fullName>
    </submittedName>
</protein>
<feature type="transmembrane region" description="Helical" evidence="1">
    <location>
        <begin position="278"/>
        <end position="296"/>
    </location>
</feature>
<dbReference type="KEGG" id="lse:F1C12_22045"/>
<keyword evidence="1" id="KW-1133">Transmembrane helix</keyword>
<dbReference type="AlphaFoldDB" id="A0A7G6YHJ9"/>
<sequence>MDPTLPTGVGRPSGWMIVGATGMGLASAYWDDSWHSTLGRDSALIPPHLLLYASIVAVGVILGLWAMRILRDTRSLNALGRAPGFILAAASAAATAIAAPADAFWHSTFGRDAVLWSPPHLLSVISTTVLLGAMLVSVSDRPWRQLQIGLSAVVLAAAQILVMEYDTDVPQFSETLYLPVALLSLLSAGWVIIRMTGFPFALTTAIVAYILLRAALTAGLTGAGWLAPDLPLALLGLAAVDLLQSLPRLRWLVAASIVAALESLLSAIGLSSVQIGSILPWTMAVVGAALVAVFVVGVRNRAVTATIVLLLGLSFALVTPVPASAHDPGQGPSFGTAALSVQGDGSGELTVTVDDFSTTATMPGRAWLVARRAGQTITVPLAAGSVSRSGRATGRISLPHPGLWFVYADVSSSVGTLEVWLPISQNFTGTITQTRALYQPTETREWSPPQYLFALSLVAIGAVLVVWLMVRVRRVPTLGATERPYTSGAPPSLPGR</sequence>
<keyword evidence="1" id="KW-0472">Membrane</keyword>
<feature type="transmembrane region" description="Helical" evidence="1">
    <location>
        <begin position="303"/>
        <end position="323"/>
    </location>
</feature>
<gene>
    <name evidence="2" type="ORF">F1C12_22045</name>
</gene>
<feature type="transmembrane region" description="Helical" evidence="1">
    <location>
        <begin position="175"/>
        <end position="193"/>
    </location>
</feature>
<evidence type="ECO:0000256" key="1">
    <source>
        <dbReference type="SAM" id="Phobius"/>
    </source>
</evidence>
<feature type="transmembrane region" description="Helical" evidence="1">
    <location>
        <begin position="451"/>
        <end position="470"/>
    </location>
</feature>
<dbReference type="EMBL" id="CP043642">
    <property type="protein sequence ID" value="QNE37964.1"/>
    <property type="molecule type" value="Genomic_DNA"/>
</dbReference>
<dbReference type="RefSeq" id="WP_185279132.1">
    <property type="nucleotide sequence ID" value="NZ_CP043642.1"/>
</dbReference>